<dbReference type="SUPFAM" id="SSF56801">
    <property type="entry name" value="Acetyl-CoA synthetase-like"/>
    <property type="match status" value="1"/>
</dbReference>
<accession>A0A0L6U6T1</accession>
<dbReference type="InterPro" id="IPR042099">
    <property type="entry name" value="ANL_N_sf"/>
</dbReference>
<sequence length="454" mass="51524">MKKIGLLKVVRLCSQYKKMSEGEKEKIRAERLSNMVRYAKMNSPYYQKLYEHMGPDFKLEDLPPTNKTDLMAHFDDWLTDETVKLALVNEFMIDLDNVGRKFKGKYVIYTTSGSTGNPLVTLCDETTSNVMGGINMMRSFARKKDIKALIKRGGKSMGIFATGGFYLGNSSVRQRLLAMPWKKRQMAVTSALYPIPQIVAELNAFQPAMLGGYPTILELLIDEQKSGRLNINPVIIMTGGEYLSSELREKLSEVFGCYVQTSYACTEGGTIACECTENHFHINDDWVIVEPVDKNNQPVADGMQSDKILLTNLFNYTQPFIRYEVTDRVVMHHQPCACGNPSPWLTLEGRTDDVLTFRENGSVIKIAPLPIYATLKEIHEIQKFQLVAHKDNQLELRLETIEGAQKNEVFEIACEKLRTFFSIHGVTQTEIILSDEKPKQHPLSGKFKHIINTE</sequence>
<dbReference type="InterPro" id="IPR053158">
    <property type="entry name" value="CapK_Type1_Caps_Biosynth"/>
</dbReference>
<dbReference type="STRING" id="52689.AKG39_00920"/>
<dbReference type="RefSeq" id="WP_050738481.1">
    <property type="nucleotide sequence ID" value="NZ_LGYO01000003.1"/>
</dbReference>
<comment type="caution">
    <text evidence="1">The sequence shown here is derived from an EMBL/GenBank/DDBJ whole genome shotgun (WGS) entry which is preliminary data.</text>
</comment>
<dbReference type="AlphaFoldDB" id="A0A0L6U6T1"/>
<reference evidence="2" key="1">
    <citation type="submission" date="2015-07" db="EMBL/GenBank/DDBJ databases">
        <title>Draft genome sequence of Acetobacterium bakii DSM 8293, a potential psychrophilic chemical producer through syngas fermentation.</title>
        <authorList>
            <person name="Song Y."/>
            <person name="Hwang S."/>
            <person name="Cho B.-K."/>
        </authorList>
    </citation>
    <scope>NUCLEOTIDE SEQUENCE [LARGE SCALE GENOMIC DNA]</scope>
    <source>
        <strain evidence="2">DSM 8239</strain>
    </source>
</reference>
<dbReference type="Proteomes" id="UP000036873">
    <property type="component" value="Unassembled WGS sequence"/>
</dbReference>
<dbReference type="OrthoDB" id="580775at2"/>
<name>A0A0L6U6T1_9FIRM</name>
<evidence type="ECO:0000313" key="2">
    <source>
        <dbReference type="Proteomes" id="UP000036873"/>
    </source>
</evidence>
<gene>
    <name evidence="1" type="ORF">AKG39_00920</name>
</gene>
<dbReference type="PANTHER" id="PTHR36932">
    <property type="entry name" value="CAPSULAR POLYSACCHARIDE BIOSYNTHESIS PROTEIN"/>
    <property type="match status" value="1"/>
</dbReference>
<evidence type="ECO:0000313" key="1">
    <source>
        <dbReference type="EMBL" id="KNZ43495.1"/>
    </source>
</evidence>
<proteinExistence type="predicted"/>
<dbReference type="EMBL" id="LGYO01000003">
    <property type="protein sequence ID" value="KNZ43495.1"/>
    <property type="molecule type" value="Genomic_DNA"/>
</dbReference>
<keyword evidence="2" id="KW-1185">Reference proteome</keyword>
<organism evidence="1 2">
    <name type="scientific">Acetobacterium bakii</name>
    <dbReference type="NCBI Taxonomy" id="52689"/>
    <lineage>
        <taxon>Bacteria</taxon>
        <taxon>Bacillati</taxon>
        <taxon>Bacillota</taxon>
        <taxon>Clostridia</taxon>
        <taxon>Eubacteriales</taxon>
        <taxon>Eubacteriaceae</taxon>
        <taxon>Acetobacterium</taxon>
    </lineage>
</organism>
<dbReference type="PANTHER" id="PTHR36932:SF1">
    <property type="entry name" value="CAPSULAR POLYSACCHARIDE BIOSYNTHESIS PROTEIN"/>
    <property type="match status" value="1"/>
</dbReference>
<dbReference type="Gene3D" id="3.40.50.12780">
    <property type="entry name" value="N-terminal domain of ligase-like"/>
    <property type="match status" value="1"/>
</dbReference>
<protein>
    <submittedName>
        <fullName evidence="1">AMP-dependent synthetase</fullName>
    </submittedName>
</protein>